<dbReference type="RefSeq" id="WP_080051860.1">
    <property type="nucleotide sequence ID" value="NZ_MTSM01000003.1"/>
</dbReference>
<reference evidence="3 4" key="1">
    <citation type="submission" date="2017-01" db="EMBL/GenBank/DDBJ databases">
        <title>Genome Sequencing of a Marine Spirillum, Oceanospirillum multiglobuliferum ATCC 33336, from Japan.</title>
        <authorList>
            <person name="Carney J.G."/>
            <person name="Trachtenberg A.M."/>
            <person name="Rheaume B.A."/>
            <person name="Linnane J.D."/>
            <person name="Pitts N.L."/>
            <person name="Mykles D.L."/>
            <person name="Maclea K.S."/>
        </authorList>
    </citation>
    <scope>NUCLEOTIDE SEQUENCE [LARGE SCALE GENOMIC DNA]</scope>
    <source>
        <strain evidence="3 4">ATCC 33336</strain>
    </source>
</reference>
<keyword evidence="1" id="KW-0472">Membrane</keyword>
<dbReference type="GO" id="GO:0009190">
    <property type="term" value="P:cyclic nucleotide biosynthetic process"/>
    <property type="evidence" value="ECO:0007669"/>
    <property type="project" value="InterPro"/>
</dbReference>
<dbReference type="Pfam" id="PF05226">
    <property type="entry name" value="CHASE2"/>
    <property type="match status" value="1"/>
</dbReference>
<dbReference type="PANTHER" id="PTHR43081:SF1">
    <property type="entry name" value="ADENYLATE CYCLASE, TERMINAL-DIFFERENTIATION SPECIFIC"/>
    <property type="match status" value="1"/>
</dbReference>
<dbReference type="InterPro" id="IPR007890">
    <property type="entry name" value="CHASE2"/>
</dbReference>
<dbReference type="PROSITE" id="PS50125">
    <property type="entry name" value="GUANYLATE_CYCLASE_2"/>
    <property type="match status" value="1"/>
</dbReference>
<dbReference type="Proteomes" id="UP000191418">
    <property type="component" value="Unassembled WGS sequence"/>
</dbReference>
<name>A0A1V4T9J1_9GAMM</name>
<dbReference type="GO" id="GO:0004016">
    <property type="term" value="F:adenylate cyclase activity"/>
    <property type="evidence" value="ECO:0007669"/>
    <property type="project" value="UniProtKB-ARBA"/>
</dbReference>
<dbReference type="SUPFAM" id="SSF55073">
    <property type="entry name" value="Nucleotide cyclase"/>
    <property type="match status" value="1"/>
</dbReference>
<organism evidence="3 4">
    <name type="scientific">Oceanospirillum multiglobuliferum</name>
    <dbReference type="NCBI Taxonomy" id="64969"/>
    <lineage>
        <taxon>Bacteria</taxon>
        <taxon>Pseudomonadati</taxon>
        <taxon>Pseudomonadota</taxon>
        <taxon>Gammaproteobacteria</taxon>
        <taxon>Oceanospirillales</taxon>
        <taxon>Oceanospirillaceae</taxon>
        <taxon>Oceanospirillum</taxon>
    </lineage>
</organism>
<dbReference type="PANTHER" id="PTHR43081">
    <property type="entry name" value="ADENYLATE CYCLASE, TERMINAL-DIFFERENTIATION SPECIFIC-RELATED"/>
    <property type="match status" value="1"/>
</dbReference>
<feature type="transmembrane region" description="Helical" evidence="1">
    <location>
        <begin position="354"/>
        <end position="374"/>
    </location>
</feature>
<feature type="transmembrane region" description="Helical" evidence="1">
    <location>
        <begin position="381"/>
        <end position="404"/>
    </location>
</feature>
<sequence length="684" mass="74955">MPLKNEHLSSKLPASRVYTLSVTPLGSRIVVLVLVALLVGLLQFLLKTPLNILDERLGSLNWQLNTDTETERRLIIVAIDEKSLQEVGSWPWSRATLAKLSDQLQAYGASSQIYDLVFPEARTDDALLAETFKKNRALIAQIPLLNSTQQTGVASTAFSAQCHEAMPVATGILGNSSSLSYRSNLQDNMSIPAGHITPTVDSDGAVRFQAPFICYQGQAYPSLALAALLHNLQIDQLEWKKAPSLFSLEPDWTLVAPNYPLLQVPLNTLGEMRVNYAKSPSSFITLSAADVLAQRIDPKWLQNNWVLIGATAFSLGDLVPSPHSGLTPGIEIQARLITSLLDQEIPYTPAAQSLYHGVLGLLQAVLLIALASLIGQHRYAFARACLLSTPIVLPLLVLALHQWMISYQLWLGWLPSALFGTIAALSIIALEYLRNRQERQRLYDNLSSYLPESIANEIAFHAPSEQVQARERHFIVLNADLRNFSAYQQQRPAEETALLLHCFFSIATRVIEENKGTVYELHADSLLAVWPLEAPLVAVPQPSNNNPADVAQGQHAYQASQQLHQSLQALLDRPLPETLEPLALGVGIAAGSVTEGTLGAAGRRTQTLLGETVTLALRIQSMTAELAYPTLCNDSFAKLLPVAQKQNVGRYLLEGLTQPRALYSLKTSGKVAQLFPEHKSEHSG</sequence>
<dbReference type="InterPro" id="IPR029787">
    <property type="entry name" value="Nucleotide_cyclase"/>
</dbReference>
<keyword evidence="4" id="KW-1185">Reference proteome</keyword>
<keyword evidence="1" id="KW-0812">Transmembrane</keyword>
<dbReference type="GO" id="GO:0035556">
    <property type="term" value="P:intracellular signal transduction"/>
    <property type="evidence" value="ECO:0007669"/>
    <property type="project" value="InterPro"/>
</dbReference>
<feature type="domain" description="Guanylate cyclase" evidence="2">
    <location>
        <begin position="475"/>
        <end position="620"/>
    </location>
</feature>
<evidence type="ECO:0000313" key="4">
    <source>
        <dbReference type="Proteomes" id="UP000191418"/>
    </source>
</evidence>
<proteinExistence type="predicted"/>
<dbReference type="SMART" id="SM01080">
    <property type="entry name" value="CHASE2"/>
    <property type="match status" value="1"/>
</dbReference>
<protein>
    <recommendedName>
        <fullName evidence="2">Guanylate cyclase domain-containing protein</fullName>
    </recommendedName>
</protein>
<comment type="caution">
    <text evidence="3">The sequence shown here is derived from an EMBL/GenBank/DDBJ whole genome shotgun (WGS) entry which is preliminary data.</text>
</comment>
<dbReference type="STRING" id="64969.SAMN02745127_01764"/>
<evidence type="ECO:0000313" key="3">
    <source>
        <dbReference type="EMBL" id="OPX56590.1"/>
    </source>
</evidence>
<dbReference type="EMBL" id="MTSM01000003">
    <property type="protein sequence ID" value="OPX56590.1"/>
    <property type="molecule type" value="Genomic_DNA"/>
</dbReference>
<dbReference type="InterPro" id="IPR050697">
    <property type="entry name" value="Adenylyl/Guanylyl_Cyclase_3/4"/>
</dbReference>
<dbReference type="AlphaFoldDB" id="A0A1V4T9J1"/>
<dbReference type="InterPro" id="IPR001054">
    <property type="entry name" value="A/G_cyclase"/>
</dbReference>
<evidence type="ECO:0000256" key="1">
    <source>
        <dbReference type="SAM" id="Phobius"/>
    </source>
</evidence>
<evidence type="ECO:0000259" key="2">
    <source>
        <dbReference type="PROSITE" id="PS50125"/>
    </source>
</evidence>
<dbReference type="CDD" id="cd07302">
    <property type="entry name" value="CHD"/>
    <property type="match status" value="1"/>
</dbReference>
<feature type="transmembrane region" description="Helical" evidence="1">
    <location>
        <begin position="410"/>
        <end position="433"/>
    </location>
</feature>
<accession>A0A1V4T9J1</accession>
<keyword evidence="1" id="KW-1133">Transmembrane helix</keyword>
<gene>
    <name evidence="3" type="ORF">BTE48_03990</name>
</gene>
<feature type="transmembrane region" description="Helical" evidence="1">
    <location>
        <begin position="25"/>
        <end position="46"/>
    </location>
</feature>
<dbReference type="Gene3D" id="3.30.70.1230">
    <property type="entry name" value="Nucleotide cyclase"/>
    <property type="match status" value="1"/>
</dbReference>